<protein>
    <submittedName>
        <fullName evidence="3">Uncharacterized protein</fullName>
    </submittedName>
</protein>
<feature type="compositionally biased region" description="Polar residues" evidence="1">
    <location>
        <begin position="232"/>
        <end position="241"/>
    </location>
</feature>
<sequence>MSASSSPSSPGSTYDPVLITSTTLTPPFPSRGPTVPTFPRPDSRSRTRLPSSLRLTYPYPLPPTAIFDLAYTVRHIAHHPTPLYLLLAAVLRALVLALIVGCTKRWRSRGGWVAGSSGISIGAAVWMGCEGVMRRGKGGLMQTEEELDVGVQTAFLIATAGIAASEYILFLLLLRLSPAGHRTHPLALRLPPSAIQSPTAFSFTEEALPPPSPYGPRRSRGTTSSGHRRYPSQRTFRSVRSAQLERDGQGHGHEHGPSGSGASDQVYRPDDDGEDEVSAHRGDRLSPDLSGSYPYETYETHEDPDHDHNEADDMDPSFSEDDFYHSSFDVDADAADADADADANSEISASSDASSISESSIIDLPPPLKPNRIIPPSLSMNNGISLAAAAAAIDSSPVLGPLVRRSRSARFLGRSWGDRSDLSRDGGDGAGEEMEAGRAGLRREYGTFQQR</sequence>
<gene>
    <name evidence="3" type="ORF">EHS25_003318</name>
</gene>
<keyword evidence="2" id="KW-0812">Transmembrane</keyword>
<feature type="region of interest" description="Disordered" evidence="1">
    <location>
        <begin position="1"/>
        <end position="48"/>
    </location>
</feature>
<feature type="compositionally biased region" description="Basic and acidic residues" evidence="1">
    <location>
        <begin position="277"/>
        <end position="286"/>
    </location>
</feature>
<feature type="compositionally biased region" description="Basic and acidic residues" evidence="1">
    <location>
        <begin position="298"/>
        <end position="311"/>
    </location>
</feature>
<feature type="compositionally biased region" description="Basic and acidic residues" evidence="1">
    <location>
        <begin position="243"/>
        <end position="256"/>
    </location>
</feature>
<dbReference type="AlphaFoldDB" id="A0A427Y8I4"/>
<keyword evidence="2" id="KW-0472">Membrane</keyword>
<keyword evidence="4" id="KW-1185">Reference proteome</keyword>
<dbReference type="Proteomes" id="UP000279259">
    <property type="component" value="Unassembled WGS sequence"/>
</dbReference>
<feature type="region of interest" description="Disordered" evidence="1">
    <location>
        <begin position="337"/>
        <end position="370"/>
    </location>
</feature>
<evidence type="ECO:0000256" key="1">
    <source>
        <dbReference type="SAM" id="MobiDB-lite"/>
    </source>
</evidence>
<dbReference type="EMBL" id="RSCD01000017">
    <property type="protein sequence ID" value="RSH87408.1"/>
    <property type="molecule type" value="Genomic_DNA"/>
</dbReference>
<evidence type="ECO:0000313" key="3">
    <source>
        <dbReference type="EMBL" id="RSH87408.1"/>
    </source>
</evidence>
<feature type="transmembrane region" description="Helical" evidence="2">
    <location>
        <begin position="112"/>
        <end position="133"/>
    </location>
</feature>
<feature type="region of interest" description="Disordered" evidence="1">
    <location>
        <begin position="415"/>
        <end position="451"/>
    </location>
</feature>
<feature type="compositionally biased region" description="Acidic residues" evidence="1">
    <location>
        <begin position="312"/>
        <end position="321"/>
    </location>
</feature>
<feature type="compositionally biased region" description="Low complexity" evidence="1">
    <location>
        <begin position="1"/>
        <end position="12"/>
    </location>
</feature>
<feature type="transmembrane region" description="Helical" evidence="2">
    <location>
        <begin position="83"/>
        <end position="100"/>
    </location>
</feature>
<comment type="caution">
    <text evidence="3">The sequence shown here is derived from an EMBL/GenBank/DDBJ whole genome shotgun (WGS) entry which is preliminary data.</text>
</comment>
<feature type="compositionally biased region" description="Low complexity" evidence="1">
    <location>
        <begin position="344"/>
        <end position="363"/>
    </location>
</feature>
<keyword evidence="2" id="KW-1133">Transmembrane helix</keyword>
<name>A0A427Y8I4_9TREE</name>
<evidence type="ECO:0000256" key="2">
    <source>
        <dbReference type="SAM" id="Phobius"/>
    </source>
</evidence>
<reference evidence="3 4" key="1">
    <citation type="submission" date="2018-11" db="EMBL/GenBank/DDBJ databases">
        <title>Genome sequence of Saitozyma podzolica DSM 27192.</title>
        <authorList>
            <person name="Aliyu H."/>
            <person name="Gorte O."/>
            <person name="Ochsenreither K."/>
        </authorList>
    </citation>
    <scope>NUCLEOTIDE SEQUENCE [LARGE SCALE GENOMIC DNA]</scope>
    <source>
        <strain evidence="3 4">DSM 27192</strain>
    </source>
</reference>
<accession>A0A427Y8I4</accession>
<feature type="region of interest" description="Disordered" evidence="1">
    <location>
        <begin position="204"/>
        <end position="324"/>
    </location>
</feature>
<evidence type="ECO:0000313" key="4">
    <source>
        <dbReference type="Proteomes" id="UP000279259"/>
    </source>
</evidence>
<organism evidence="3 4">
    <name type="scientific">Saitozyma podzolica</name>
    <dbReference type="NCBI Taxonomy" id="1890683"/>
    <lineage>
        <taxon>Eukaryota</taxon>
        <taxon>Fungi</taxon>
        <taxon>Dikarya</taxon>
        <taxon>Basidiomycota</taxon>
        <taxon>Agaricomycotina</taxon>
        <taxon>Tremellomycetes</taxon>
        <taxon>Tremellales</taxon>
        <taxon>Trimorphomycetaceae</taxon>
        <taxon>Saitozyma</taxon>
    </lineage>
</organism>
<proteinExistence type="predicted"/>
<dbReference type="OrthoDB" id="2574956at2759"/>
<feature type="transmembrane region" description="Helical" evidence="2">
    <location>
        <begin position="153"/>
        <end position="174"/>
    </location>
</feature>
<feature type="compositionally biased region" description="Basic and acidic residues" evidence="1">
    <location>
        <begin position="416"/>
        <end position="427"/>
    </location>
</feature>